<evidence type="ECO:0000313" key="5">
    <source>
        <dbReference type="EMBL" id="MCQ4079259.1"/>
    </source>
</evidence>
<dbReference type="PANTHER" id="PTHR43156">
    <property type="entry name" value="STAGE II SPORULATION PROTEIN E-RELATED"/>
    <property type="match status" value="1"/>
</dbReference>
<keyword evidence="6" id="KW-1185">Reference proteome</keyword>
<dbReference type="Proteomes" id="UP001057702">
    <property type="component" value="Unassembled WGS sequence"/>
</dbReference>
<evidence type="ECO:0000259" key="3">
    <source>
        <dbReference type="SMART" id="SM00065"/>
    </source>
</evidence>
<dbReference type="SMART" id="SM00065">
    <property type="entry name" value="GAF"/>
    <property type="match status" value="1"/>
</dbReference>
<feature type="region of interest" description="Disordered" evidence="2">
    <location>
        <begin position="429"/>
        <end position="451"/>
    </location>
</feature>
<dbReference type="InterPro" id="IPR029016">
    <property type="entry name" value="GAF-like_dom_sf"/>
</dbReference>
<dbReference type="SUPFAM" id="SSF55781">
    <property type="entry name" value="GAF domain-like"/>
    <property type="match status" value="1"/>
</dbReference>
<evidence type="ECO:0000256" key="2">
    <source>
        <dbReference type="SAM" id="MobiDB-lite"/>
    </source>
</evidence>
<protein>
    <submittedName>
        <fullName evidence="5">SpoIIE family protein phosphatase</fullName>
    </submittedName>
</protein>
<gene>
    <name evidence="5" type="ORF">NGB36_01190</name>
</gene>
<dbReference type="SUPFAM" id="SSF81606">
    <property type="entry name" value="PP2C-like"/>
    <property type="match status" value="1"/>
</dbReference>
<dbReference type="SMART" id="SM00331">
    <property type="entry name" value="PP2C_SIG"/>
    <property type="match status" value="1"/>
</dbReference>
<sequence>MGGSLEKSRERAQETHQRLKLLYDASVAVGTTLDGEEIAQQLVDVAVQQRFADFATVDLAVPVLQGKETPDDSTTEMRRVAVGGVRRDSPLHPVGTLITPSHPPGPWIGTAAIEPDLQTSTTWQHHSPEESRRLLDYGIHSLITVPLHARTTLLGTVNFWRSQSSRPFEEDELSDAEELAAKAAVSIENARLYQQVRNSSEQFQRLLLPRLPDLHPFTVAADYRPATTPGHLGGDWYDAFRLPDGACAVVVGDVVGHDLRAAASMSQTRNMLRALLYDLSTPPSAVLTQLDRTLDAITENPVTTACLARVEPAGEVWRLHWSNAGHPPPLLLAPGSEPEYLAADPGVPLCVDSEQPRPNHIHPLHPDTTVIFFTDGLVEHPRRSLDEGLKVLAATAAAHADQPLQRLLQILADRHPSDGHDDMAVLGLRTPTRPRLPGDATGASHRAPMRP</sequence>
<evidence type="ECO:0000313" key="6">
    <source>
        <dbReference type="Proteomes" id="UP001057702"/>
    </source>
</evidence>
<dbReference type="InterPro" id="IPR003018">
    <property type="entry name" value="GAF"/>
</dbReference>
<dbReference type="PANTHER" id="PTHR43156:SF2">
    <property type="entry name" value="STAGE II SPORULATION PROTEIN E"/>
    <property type="match status" value="1"/>
</dbReference>
<dbReference type="Gene3D" id="3.60.40.10">
    <property type="entry name" value="PPM-type phosphatase domain"/>
    <property type="match status" value="1"/>
</dbReference>
<accession>A0ABT1PNM3</accession>
<feature type="domain" description="GAF" evidence="3">
    <location>
        <begin position="34"/>
        <end position="197"/>
    </location>
</feature>
<comment type="caution">
    <text evidence="5">The sequence shown here is derived from an EMBL/GenBank/DDBJ whole genome shotgun (WGS) entry which is preliminary data.</text>
</comment>
<dbReference type="InterPro" id="IPR052016">
    <property type="entry name" value="Bact_Sigma-Reg"/>
</dbReference>
<feature type="domain" description="PPM-type phosphatase" evidence="4">
    <location>
        <begin position="214"/>
        <end position="430"/>
    </location>
</feature>
<reference evidence="5" key="1">
    <citation type="submission" date="2022-06" db="EMBL/GenBank/DDBJ databases">
        <title>Draft genome sequence of Streptomyces sp. RB6PN25 isolated from peat swamp forest in Thailand.</title>
        <authorList>
            <person name="Duangmal K."/>
            <person name="Klaysubun C."/>
        </authorList>
    </citation>
    <scope>NUCLEOTIDE SEQUENCE</scope>
    <source>
        <strain evidence="5">RB6PN25</strain>
    </source>
</reference>
<organism evidence="5 6">
    <name type="scientific">Streptomyces humicola</name>
    <dbReference type="NCBI Taxonomy" id="2953240"/>
    <lineage>
        <taxon>Bacteria</taxon>
        <taxon>Bacillati</taxon>
        <taxon>Actinomycetota</taxon>
        <taxon>Actinomycetes</taxon>
        <taxon>Kitasatosporales</taxon>
        <taxon>Streptomycetaceae</taxon>
        <taxon>Streptomyces</taxon>
    </lineage>
</organism>
<dbReference type="EMBL" id="JANFNG010000001">
    <property type="protein sequence ID" value="MCQ4079259.1"/>
    <property type="molecule type" value="Genomic_DNA"/>
</dbReference>
<dbReference type="Pfam" id="PF07228">
    <property type="entry name" value="SpoIIE"/>
    <property type="match status" value="1"/>
</dbReference>
<dbReference type="InterPro" id="IPR001932">
    <property type="entry name" value="PPM-type_phosphatase-like_dom"/>
</dbReference>
<name>A0ABT1PNM3_9ACTN</name>
<dbReference type="InterPro" id="IPR036457">
    <property type="entry name" value="PPM-type-like_dom_sf"/>
</dbReference>
<dbReference type="Gene3D" id="3.30.450.40">
    <property type="match status" value="1"/>
</dbReference>
<proteinExistence type="predicted"/>
<dbReference type="Pfam" id="PF01590">
    <property type="entry name" value="GAF"/>
    <property type="match status" value="1"/>
</dbReference>
<evidence type="ECO:0000256" key="1">
    <source>
        <dbReference type="ARBA" id="ARBA00022801"/>
    </source>
</evidence>
<evidence type="ECO:0000259" key="4">
    <source>
        <dbReference type="SMART" id="SM00331"/>
    </source>
</evidence>
<keyword evidence="1" id="KW-0378">Hydrolase</keyword>